<name>A0A136Q2H7_9FIRM</name>
<dbReference type="NCBIfam" id="TIGR00674">
    <property type="entry name" value="dapA"/>
    <property type="match status" value="1"/>
</dbReference>
<dbReference type="SMART" id="SM01130">
    <property type="entry name" value="DHDPS"/>
    <property type="match status" value="1"/>
</dbReference>
<evidence type="ECO:0000256" key="8">
    <source>
        <dbReference type="ARBA" id="ARBA00023154"/>
    </source>
</evidence>
<dbReference type="AlphaFoldDB" id="A0A136Q2H7"/>
<comment type="subcellular location">
    <subcellularLocation>
        <location evidence="12">Cytoplasm</location>
    </subcellularLocation>
</comment>
<dbReference type="OrthoDB" id="9782828at2"/>
<dbReference type="KEGG" id="cmiu:B1H56_04605"/>
<feature type="active site" description="Proton donor/acceptor" evidence="12 14">
    <location>
        <position position="134"/>
    </location>
</feature>
<reference evidence="16 17" key="1">
    <citation type="submission" date="2016-02" db="EMBL/GenBank/DDBJ databases">
        <authorList>
            <person name="Wen L."/>
            <person name="He K."/>
            <person name="Yang H."/>
        </authorList>
    </citation>
    <scope>NUCLEOTIDE SEQUENCE [LARGE SCALE GENOMIC DNA]</scope>
    <source>
        <strain evidence="16 17">DSM 22607</strain>
    </source>
</reference>
<keyword evidence="7 12" id="KW-0220">Diaminopimelate biosynthesis</keyword>
<keyword evidence="17" id="KW-1185">Reference proteome</keyword>
<dbReference type="PANTHER" id="PTHR12128">
    <property type="entry name" value="DIHYDRODIPICOLINATE SYNTHASE"/>
    <property type="match status" value="1"/>
</dbReference>
<dbReference type="GO" id="GO:0019877">
    <property type="term" value="P:diaminopimelate biosynthetic process"/>
    <property type="evidence" value="ECO:0007669"/>
    <property type="project" value="UniProtKB-UniRule"/>
</dbReference>
<dbReference type="Pfam" id="PF00701">
    <property type="entry name" value="DHDPS"/>
    <property type="match status" value="1"/>
</dbReference>
<keyword evidence="10 12" id="KW-0704">Schiff base</keyword>
<dbReference type="Gene3D" id="3.20.20.70">
    <property type="entry name" value="Aldolase class I"/>
    <property type="match status" value="1"/>
</dbReference>
<evidence type="ECO:0000256" key="12">
    <source>
        <dbReference type="HAMAP-Rule" id="MF_00418"/>
    </source>
</evidence>
<dbReference type="STRING" id="626937.HMPREF3293_02134"/>
<evidence type="ECO:0000256" key="1">
    <source>
        <dbReference type="ARBA" id="ARBA00003294"/>
    </source>
</evidence>
<comment type="catalytic activity">
    <reaction evidence="11 12">
        <text>L-aspartate 4-semialdehyde + pyruvate = (2S,4S)-4-hydroxy-2,3,4,5-tetrahydrodipicolinate + H2O + H(+)</text>
        <dbReference type="Rhea" id="RHEA:34171"/>
        <dbReference type="ChEBI" id="CHEBI:15361"/>
        <dbReference type="ChEBI" id="CHEBI:15377"/>
        <dbReference type="ChEBI" id="CHEBI:15378"/>
        <dbReference type="ChEBI" id="CHEBI:67139"/>
        <dbReference type="ChEBI" id="CHEBI:537519"/>
        <dbReference type="EC" id="4.3.3.7"/>
    </reaction>
</comment>
<dbReference type="InterPro" id="IPR020625">
    <property type="entry name" value="Schiff_base-form_aldolases_AS"/>
</dbReference>
<comment type="caution">
    <text evidence="16">The sequence shown here is derived from an EMBL/GenBank/DDBJ whole genome shotgun (WGS) entry which is preliminary data.</text>
</comment>
<dbReference type="EC" id="4.3.3.7" evidence="4 12"/>
<dbReference type="EMBL" id="LSZW01000063">
    <property type="protein sequence ID" value="KXK64889.1"/>
    <property type="molecule type" value="Genomic_DNA"/>
</dbReference>
<evidence type="ECO:0000256" key="13">
    <source>
        <dbReference type="PIRNR" id="PIRNR001365"/>
    </source>
</evidence>
<evidence type="ECO:0000313" key="17">
    <source>
        <dbReference type="Proteomes" id="UP000070366"/>
    </source>
</evidence>
<sequence length="293" mass="31219">MMIFKGSGVALATPFTENGIAYDTLEKLVEFQIENATDALIACGTTGEPATMTDEEQRSVIECVVKASAGRVPVIAGVGGNNTAHVISCAKAAQSAGADGLLAVTPYYNKCTNAGLIAHFNALADATDLPIVIYNVPSRTGVNICASVYEKLCCHDRIAGIKEASGNISQVVETARLTRGKAALYSGNDDQVVPLLSLGGSGVISVVANIMPKYMHNMVMNYLNGKTDEACEMQLEINPLVCALFSEVNPIPIKTALRMMGFNMGPLRLPLTEMGDKTYENLLTQMRRFGLCD</sequence>
<dbReference type="SUPFAM" id="SSF51569">
    <property type="entry name" value="Aldolase"/>
    <property type="match status" value="1"/>
</dbReference>
<feature type="active site" description="Schiff-base intermediate with substrate" evidence="12 14">
    <location>
        <position position="162"/>
    </location>
</feature>
<dbReference type="HAMAP" id="MF_00418">
    <property type="entry name" value="DapA"/>
    <property type="match status" value="1"/>
</dbReference>
<comment type="function">
    <text evidence="1 12">Catalyzes the condensation of (S)-aspartate-beta-semialdehyde [(S)-ASA] and pyruvate to 4-hydroxy-tetrahydrodipicolinate (HTPA).</text>
</comment>
<gene>
    <name evidence="12" type="primary">dapA</name>
    <name evidence="16" type="ORF">HMPREF3293_02134</name>
</gene>
<dbReference type="PANTHER" id="PTHR12128:SF66">
    <property type="entry name" value="4-HYDROXY-2-OXOGLUTARATE ALDOLASE, MITOCHONDRIAL"/>
    <property type="match status" value="1"/>
</dbReference>
<comment type="subunit">
    <text evidence="12">Homotetramer; dimer of dimers.</text>
</comment>
<dbReference type="GO" id="GO:0008840">
    <property type="term" value="F:4-hydroxy-tetrahydrodipicolinate synthase activity"/>
    <property type="evidence" value="ECO:0007669"/>
    <property type="project" value="UniProtKB-UniRule"/>
</dbReference>
<keyword evidence="6 12" id="KW-0028">Amino-acid biosynthesis</keyword>
<evidence type="ECO:0000256" key="6">
    <source>
        <dbReference type="ARBA" id="ARBA00022605"/>
    </source>
</evidence>
<comment type="caution">
    <text evidence="12">Was originally thought to be a dihydrodipicolinate synthase (DHDPS), catalyzing the condensation of (S)-aspartate-beta-semialdehyde [(S)-ASA] and pyruvate to dihydrodipicolinate (DHDP). However, it was shown in E.coli that the product of the enzymatic reaction is not dihydrodipicolinate but in fact (4S)-4-hydroxy-2,3,4,5-tetrahydro-(2S)-dipicolinic acid (HTPA), and that the consecutive dehydration reaction leading to DHDP is not spontaneous but catalyzed by DapB.</text>
</comment>
<evidence type="ECO:0000256" key="5">
    <source>
        <dbReference type="ARBA" id="ARBA00022490"/>
    </source>
</evidence>
<dbReference type="Proteomes" id="UP000070366">
    <property type="component" value="Unassembled WGS sequence"/>
</dbReference>
<feature type="site" description="Part of a proton relay during catalysis" evidence="12">
    <location>
        <position position="45"/>
    </location>
</feature>
<dbReference type="UniPathway" id="UPA00034">
    <property type="reaction ID" value="UER00017"/>
</dbReference>
<evidence type="ECO:0000256" key="4">
    <source>
        <dbReference type="ARBA" id="ARBA00012086"/>
    </source>
</evidence>
<dbReference type="PATRIC" id="fig|626937.4.peg.2106"/>
<dbReference type="PIRSF" id="PIRSF001365">
    <property type="entry name" value="DHDPS"/>
    <property type="match status" value="1"/>
</dbReference>
<feature type="binding site" evidence="12 15">
    <location>
        <position position="204"/>
    </location>
    <ligand>
        <name>pyruvate</name>
        <dbReference type="ChEBI" id="CHEBI:15361"/>
    </ligand>
</feature>
<dbReference type="InterPro" id="IPR005263">
    <property type="entry name" value="DapA"/>
</dbReference>
<feature type="site" description="Part of a proton relay during catalysis" evidence="12">
    <location>
        <position position="108"/>
    </location>
</feature>
<dbReference type="GO" id="GO:0005829">
    <property type="term" value="C:cytosol"/>
    <property type="evidence" value="ECO:0007669"/>
    <property type="project" value="TreeGrafter"/>
</dbReference>
<comment type="similarity">
    <text evidence="3 12 13">Belongs to the DapA family.</text>
</comment>
<evidence type="ECO:0000256" key="9">
    <source>
        <dbReference type="ARBA" id="ARBA00023239"/>
    </source>
</evidence>
<keyword evidence="5 12" id="KW-0963">Cytoplasm</keyword>
<dbReference type="InterPro" id="IPR013785">
    <property type="entry name" value="Aldolase_TIM"/>
</dbReference>
<evidence type="ECO:0000256" key="3">
    <source>
        <dbReference type="ARBA" id="ARBA00007592"/>
    </source>
</evidence>
<protein>
    <recommendedName>
        <fullName evidence="4 12">4-hydroxy-tetrahydrodipicolinate synthase</fullName>
        <shortName evidence="12">HTPA synthase</shortName>
        <ecNumber evidence="4 12">4.3.3.7</ecNumber>
    </recommendedName>
</protein>
<evidence type="ECO:0000256" key="14">
    <source>
        <dbReference type="PIRSR" id="PIRSR001365-1"/>
    </source>
</evidence>
<dbReference type="CDD" id="cd00950">
    <property type="entry name" value="DHDPS"/>
    <property type="match status" value="1"/>
</dbReference>
<evidence type="ECO:0000256" key="15">
    <source>
        <dbReference type="PIRSR" id="PIRSR001365-2"/>
    </source>
</evidence>
<evidence type="ECO:0000256" key="10">
    <source>
        <dbReference type="ARBA" id="ARBA00023270"/>
    </source>
</evidence>
<keyword evidence="8 12" id="KW-0457">Lysine biosynthesis</keyword>
<comment type="pathway">
    <text evidence="2 12">Amino-acid biosynthesis; L-lysine biosynthesis via DAP pathway; (S)-tetrahydrodipicolinate from L-aspartate: step 3/4.</text>
</comment>
<dbReference type="PROSITE" id="PS00666">
    <property type="entry name" value="DHDPS_2"/>
    <property type="match status" value="1"/>
</dbReference>
<evidence type="ECO:0000256" key="7">
    <source>
        <dbReference type="ARBA" id="ARBA00022915"/>
    </source>
</evidence>
<dbReference type="RefSeq" id="WP_066518435.1">
    <property type="nucleotide sequence ID" value="NZ_CABMOF010000001.1"/>
</dbReference>
<keyword evidence="9 12" id="KW-0456">Lyase</keyword>
<accession>A0A136Q2H7</accession>
<evidence type="ECO:0000256" key="11">
    <source>
        <dbReference type="ARBA" id="ARBA00047836"/>
    </source>
</evidence>
<evidence type="ECO:0000256" key="2">
    <source>
        <dbReference type="ARBA" id="ARBA00005120"/>
    </source>
</evidence>
<dbReference type="PRINTS" id="PR00146">
    <property type="entry name" value="DHPICSNTHASE"/>
</dbReference>
<organism evidence="16 17">
    <name type="scientific">Christensenella minuta</name>
    <dbReference type="NCBI Taxonomy" id="626937"/>
    <lineage>
        <taxon>Bacteria</taxon>
        <taxon>Bacillati</taxon>
        <taxon>Bacillota</taxon>
        <taxon>Clostridia</taxon>
        <taxon>Christensenellales</taxon>
        <taxon>Christensenellaceae</taxon>
        <taxon>Christensenella</taxon>
    </lineage>
</organism>
<evidence type="ECO:0000313" key="16">
    <source>
        <dbReference type="EMBL" id="KXK64889.1"/>
    </source>
</evidence>
<dbReference type="InterPro" id="IPR002220">
    <property type="entry name" value="DapA-like"/>
</dbReference>
<proteinExistence type="inferred from homology"/>
<dbReference type="GO" id="GO:0009089">
    <property type="term" value="P:lysine biosynthetic process via diaminopimelate"/>
    <property type="evidence" value="ECO:0007669"/>
    <property type="project" value="UniProtKB-UniRule"/>
</dbReference>
<feature type="binding site" evidence="12 15">
    <location>
        <position position="46"/>
    </location>
    <ligand>
        <name>pyruvate</name>
        <dbReference type="ChEBI" id="CHEBI:15361"/>
    </ligand>
</feature>